<proteinExistence type="predicted"/>
<organism evidence="2">
    <name type="scientific">Variovorax phage VAC_51</name>
    <dbReference type="NCBI Taxonomy" id="2985242"/>
    <lineage>
        <taxon>Viruses</taxon>
        <taxon>Duplodnaviria</taxon>
        <taxon>Heunggongvirae</taxon>
        <taxon>Uroviricota</taxon>
        <taxon>Caudoviricetes</taxon>
        <taxon>Autographivirales</taxon>
        <taxon>Autoscriptoviridae</taxon>
        <taxon>Trelivelvirus</taxon>
        <taxon>Trelivelvirus VAC51</taxon>
    </lineage>
</organism>
<gene>
    <name evidence="2" type="ORF">VAC51_00017</name>
</gene>
<evidence type="ECO:0000313" key="2">
    <source>
        <dbReference type="EMBL" id="CAI3971336.1"/>
    </source>
</evidence>
<reference evidence="2" key="1">
    <citation type="submission" date="2022-10" db="EMBL/GenBank/DDBJ databases">
        <authorList>
            <person name="Meaden S."/>
        </authorList>
    </citation>
    <scope>NUCLEOTIDE SEQUENCE</scope>
</reference>
<evidence type="ECO:0000256" key="1">
    <source>
        <dbReference type="SAM" id="MobiDB-lite"/>
    </source>
</evidence>
<feature type="compositionally biased region" description="Basic and acidic residues" evidence="1">
    <location>
        <begin position="27"/>
        <end position="42"/>
    </location>
</feature>
<name>A0A9N6WU87_9CAUD</name>
<feature type="region of interest" description="Disordered" evidence="1">
    <location>
        <begin position="1"/>
        <end position="52"/>
    </location>
</feature>
<dbReference type="EMBL" id="OX359471">
    <property type="protein sequence ID" value="CAI3971336.1"/>
    <property type="molecule type" value="Genomic_DNA"/>
</dbReference>
<protein>
    <submittedName>
        <fullName evidence="2">Uncharacterized protein</fullName>
    </submittedName>
</protein>
<accession>A0A9N6WU87</accession>
<sequence>MQGNTHLIRATRPTRNTQTDGEGFAIKQDRKRTERERQELRAQQRAGKRGVQ</sequence>